<dbReference type="AlphaFoldDB" id="A0A915NCF9"/>
<evidence type="ECO:0000256" key="5">
    <source>
        <dbReference type="SAM" id="MobiDB-lite"/>
    </source>
</evidence>
<evidence type="ECO:0000256" key="6">
    <source>
        <dbReference type="SAM" id="Phobius"/>
    </source>
</evidence>
<dbReference type="Gene3D" id="1.20.1740.10">
    <property type="entry name" value="Amino acid/polyamine transporter I"/>
    <property type="match status" value="2"/>
</dbReference>
<dbReference type="PANTHER" id="PTHR11785:SF528">
    <property type="entry name" value="AMINO ACID TRANSPORTER PROTEIN JHI-21"/>
    <property type="match status" value="1"/>
</dbReference>
<feature type="compositionally biased region" description="Basic and acidic residues" evidence="5">
    <location>
        <begin position="1"/>
        <end position="18"/>
    </location>
</feature>
<evidence type="ECO:0000256" key="2">
    <source>
        <dbReference type="ARBA" id="ARBA00022692"/>
    </source>
</evidence>
<keyword evidence="3 6" id="KW-1133">Transmembrane helix</keyword>
<dbReference type="PANTHER" id="PTHR11785">
    <property type="entry name" value="AMINO ACID TRANSPORTER"/>
    <property type="match status" value="1"/>
</dbReference>
<proteinExistence type="predicted"/>
<keyword evidence="7" id="KW-1185">Reference proteome</keyword>
<reference evidence="8" key="1">
    <citation type="submission" date="2022-11" db="UniProtKB">
        <authorList>
            <consortium name="WormBaseParasite"/>
        </authorList>
    </citation>
    <scope>IDENTIFICATION</scope>
</reference>
<keyword evidence="2 6" id="KW-0812">Transmembrane</keyword>
<dbReference type="WBParaSite" id="scf7180000417015.g842">
    <property type="protein sequence ID" value="scf7180000417015.g842"/>
    <property type="gene ID" value="scf7180000417015.g842"/>
</dbReference>
<dbReference type="GO" id="GO:0016020">
    <property type="term" value="C:membrane"/>
    <property type="evidence" value="ECO:0007669"/>
    <property type="project" value="UniProtKB-SubCell"/>
</dbReference>
<dbReference type="PIRSF" id="PIRSF006060">
    <property type="entry name" value="AA_transporter"/>
    <property type="match status" value="1"/>
</dbReference>
<feature type="compositionally biased region" description="Polar residues" evidence="5">
    <location>
        <begin position="21"/>
        <end position="36"/>
    </location>
</feature>
<feature type="transmembrane region" description="Helical" evidence="6">
    <location>
        <begin position="198"/>
        <end position="217"/>
    </location>
</feature>
<feature type="transmembrane region" description="Helical" evidence="6">
    <location>
        <begin position="323"/>
        <end position="347"/>
    </location>
</feature>
<feature type="transmembrane region" description="Helical" evidence="6">
    <location>
        <begin position="398"/>
        <end position="423"/>
    </location>
</feature>
<feature type="transmembrane region" description="Helical" evidence="6">
    <location>
        <begin position="82"/>
        <end position="105"/>
    </location>
</feature>
<protein>
    <submittedName>
        <fullName evidence="8">Amino acid permease/ SLC12A domain-containing protein</fullName>
    </submittedName>
</protein>
<dbReference type="InterPro" id="IPR050598">
    <property type="entry name" value="AminoAcid_Transporter"/>
</dbReference>
<sequence>MPSNGPKERISVPSEKEALTPPQTNGFGKKNSNGGISQERQQIRLRPKLGLFNGCAIIIGVIIGSGIFISPKGVLIHAGSPLLSIALWTGCGLFSMLGALCYAELGTRIPKSGGDYVYISEAFGPLPAFLFLWIALLIVNPTSNAVIALTFAQYVLKPFFPACPVPEIPVRIIAAAIIGKSETLNQETLLEDSNFSPVHLALAFYSGVFSFSGWNYLNFVTEEIREPHKNLPRAIYISLPTVTLIYILVNMAYFSALSPHEILESDAVAVTFAARVLGPLAVLVPFFVACSCVGSLNGIIFTSSRMFFAGARDGLLPELLAMINIDCLTPTPSLIFLGASSIAMLAFADVYVLINYLAFAESSVITCAVAGLIRLRLQDARSKKKESESDNLESNENIIQFPLFVPVIFFLICLYILFVPLLIQPTELIVAIGIIASGIPFYFLFVRWHCKPQLFYRPWIEMTRSAQKLLLCVTDETALST</sequence>
<evidence type="ECO:0000256" key="1">
    <source>
        <dbReference type="ARBA" id="ARBA00004141"/>
    </source>
</evidence>
<name>A0A915NCF9_9BILA</name>
<keyword evidence="4 6" id="KW-0472">Membrane</keyword>
<dbReference type="GO" id="GO:0015179">
    <property type="term" value="F:L-amino acid transmembrane transporter activity"/>
    <property type="evidence" value="ECO:0007669"/>
    <property type="project" value="TreeGrafter"/>
</dbReference>
<accession>A0A915NCF9</accession>
<feature type="transmembrane region" description="Helical" evidence="6">
    <location>
        <begin position="49"/>
        <end position="70"/>
    </location>
</feature>
<organism evidence="7 8">
    <name type="scientific">Meloidogyne floridensis</name>
    <dbReference type="NCBI Taxonomy" id="298350"/>
    <lineage>
        <taxon>Eukaryota</taxon>
        <taxon>Metazoa</taxon>
        <taxon>Ecdysozoa</taxon>
        <taxon>Nematoda</taxon>
        <taxon>Chromadorea</taxon>
        <taxon>Rhabditida</taxon>
        <taxon>Tylenchina</taxon>
        <taxon>Tylenchomorpha</taxon>
        <taxon>Tylenchoidea</taxon>
        <taxon>Meloidogynidae</taxon>
        <taxon>Meloidogyninae</taxon>
        <taxon>Meloidogyne</taxon>
    </lineage>
</organism>
<feature type="transmembrane region" description="Helical" evidence="6">
    <location>
        <begin position="429"/>
        <end position="448"/>
    </location>
</feature>
<feature type="transmembrane region" description="Helical" evidence="6">
    <location>
        <begin position="237"/>
        <end position="256"/>
    </location>
</feature>
<evidence type="ECO:0000256" key="3">
    <source>
        <dbReference type="ARBA" id="ARBA00022989"/>
    </source>
</evidence>
<dbReference type="Proteomes" id="UP000887560">
    <property type="component" value="Unplaced"/>
</dbReference>
<evidence type="ECO:0000313" key="8">
    <source>
        <dbReference type="WBParaSite" id="scf7180000417015.g842"/>
    </source>
</evidence>
<feature type="region of interest" description="Disordered" evidence="5">
    <location>
        <begin position="1"/>
        <end position="36"/>
    </location>
</feature>
<evidence type="ECO:0000313" key="7">
    <source>
        <dbReference type="Proteomes" id="UP000887560"/>
    </source>
</evidence>
<feature type="transmembrane region" description="Helical" evidence="6">
    <location>
        <begin position="117"/>
        <end position="139"/>
    </location>
</feature>
<feature type="transmembrane region" description="Helical" evidence="6">
    <location>
        <begin position="276"/>
        <end position="302"/>
    </location>
</feature>
<dbReference type="Pfam" id="PF13520">
    <property type="entry name" value="AA_permease_2"/>
    <property type="match status" value="2"/>
</dbReference>
<feature type="transmembrane region" description="Helical" evidence="6">
    <location>
        <begin position="353"/>
        <end position="377"/>
    </location>
</feature>
<evidence type="ECO:0000256" key="4">
    <source>
        <dbReference type="ARBA" id="ARBA00023136"/>
    </source>
</evidence>
<comment type="subcellular location">
    <subcellularLocation>
        <location evidence="1">Membrane</location>
        <topology evidence="1">Multi-pass membrane protein</topology>
    </subcellularLocation>
</comment>
<dbReference type="InterPro" id="IPR002293">
    <property type="entry name" value="AA/rel_permease1"/>
</dbReference>
<dbReference type="FunFam" id="1.20.1740.10:FF:000092">
    <property type="entry name" value="Putative L-type amino acid transporter 1-like protein MLAS"/>
    <property type="match status" value="1"/>
</dbReference>